<reference evidence="2 3" key="1">
    <citation type="journal article" date="2003" name="Mol. Microbiol.">
        <title>Genome-based analysis of virulence genes in a non-biofilm-forming Staphylococcus epidermidis strain (ATCC 12228).</title>
        <authorList>
            <person name="Zhang Y.Q."/>
            <person name="Ren S.X."/>
            <person name="Li H.L."/>
            <person name="Wang Y.X."/>
            <person name="Fu G."/>
            <person name="Yang J."/>
            <person name="Qin Z.Q."/>
            <person name="Miao Y.G."/>
            <person name="Wang W.Y."/>
            <person name="Chen R.S."/>
            <person name="Shen Y."/>
            <person name="Chen Z."/>
            <person name="Yuan Z.H."/>
            <person name="Zhao G.P."/>
            <person name="Qu D."/>
            <person name="Danchin A."/>
            <person name="Wen Y.M."/>
        </authorList>
    </citation>
    <scope>NUCLEOTIDE SEQUENCE [LARGE SCALE GENOMIC DNA]</scope>
    <source>
        <strain evidence="3">ATCC 12228 / FDA PCI 1200</strain>
    </source>
</reference>
<dbReference type="EMBL" id="AE015929">
    <property type="protein sequence ID" value="AAO05496.1"/>
    <property type="molecule type" value="Genomic_DNA"/>
</dbReference>
<dbReference type="InterPro" id="IPR040549">
    <property type="entry name" value="DUF5613"/>
</dbReference>
<dbReference type="SUPFAM" id="SSF55729">
    <property type="entry name" value="Acyl-CoA N-acyltransferases (Nat)"/>
    <property type="match status" value="1"/>
</dbReference>
<dbReference type="InterPro" id="IPR000182">
    <property type="entry name" value="GNAT_dom"/>
</dbReference>
<dbReference type="InterPro" id="IPR016181">
    <property type="entry name" value="Acyl_CoA_acyltransferase"/>
</dbReference>
<reference evidence="4" key="2">
    <citation type="submission" date="2009-01" db="PDB data bank">
        <title>The crystal structure of a functionally unknown conserved protein from Staphylococcus epidermidis ATCC 12228.</title>
        <authorList>
            <person name="Tan K."/>
            <person name="Sather A."/>
            <person name="Clancy S."/>
            <person name="Joachimiak A."/>
        </authorList>
    </citation>
    <scope>X-RAY CRYSTALLOGRAPHY (2.32 ANGSTROMS)</scope>
</reference>
<dbReference type="PROSITE" id="PS51186">
    <property type="entry name" value="GNAT"/>
    <property type="match status" value="1"/>
</dbReference>
<accession>A0A0H2VHN1</accession>
<dbReference type="GO" id="GO:0016747">
    <property type="term" value="F:acyltransferase activity, transferring groups other than amino-acyl groups"/>
    <property type="evidence" value="ECO:0007669"/>
    <property type="project" value="InterPro"/>
</dbReference>
<dbReference type="Gene3D" id="3.40.630.30">
    <property type="match status" value="1"/>
</dbReference>
<dbReference type="PDB" id="3FRM">
    <property type="method" value="X-ray"/>
    <property type="resolution" value="2.32 A"/>
    <property type="chains" value="A/B/C/D/E/F=1-251"/>
</dbReference>
<dbReference type="EvolutionaryTrace" id="A0A0H2VHN1"/>
<evidence type="ECO:0000313" key="3">
    <source>
        <dbReference type="Proteomes" id="UP000001411"/>
    </source>
</evidence>
<dbReference type="Pfam" id="PF13508">
    <property type="entry name" value="Acetyltransf_7"/>
    <property type="match status" value="1"/>
</dbReference>
<dbReference type="OrthoDB" id="2213517at2"/>
<dbReference type="Pfam" id="PF18467">
    <property type="entry name" value="DUF5613"/>
    <property type="match status" value="1"/>
</dbReference>
<dbReference type="AlphaFoldDB" id="A0A0H2VHN1"/>
<gene>
    <name evidence="2" type="ordered locus">SE_1855</name>
</gene>
<evidence type="ECO:0000259" key="1">
    <source>
        <dbReference type="PROSITE" id="PS51186"/>
    </source>
</evidence>
<dbReference type="PATRIC" id="fig|176280.10.peg.1813"/>
<dbReference type="GeneID" id="50018043"/>
<dbReference type="Proteomes" id="UP000001411">
    <property type="component" value="Chromosome"/>
</dbReference>
<evidence type="ECO:0000313" key="2">
    <source>
        <dbReference type="EMBL" id="AAO05496.1"/>
    </source>
</evidence>
<organism evidence="2 3">
    <name type="scientific">Staphylococcus epidermidis (strain ATCC 12228 / FDA PCI 1200)</name>
    <dbReference type="NCBI Taxonomy" id="176280"/>
    <lineage>
        <taxon>Bacteria</taxon>
        <taxon>Bacillati</taxon>
        <taxon>Bacillota</taxon>
        <taxon>Bacilli</taxon>
        <taxon>Bacillales</taxon>
        <taxon>Staphylococcaceae</taxon>
        <taxon>Staphylococcus</taxon>
    </lineage>
</organism>
<sequence>MSKITFKDIYIDGNKITEDSRKAIYLLPPQPLKYASNTWIYKTMPTMNQWLKDIEVQKKMHLNQSSYHLSFSFPANEKIDEVLLEKIRELGFQIGVLELYVIEAKALKELSRKRDVDIQLVSSNNINDYLHVYDAFARPFGDSYANMVKQHIYSSYNLDDIERLVAYVNHQPVGIVDIIMTDKTIEIDGFGVLEEFQHQGIGSEIQAYVGRMANERPVILVADGKDTAKDMYLRQGYVYQGFKYHILKENI</sequence>
<dbReference type="PDBsum" id="3FRM"/>
<dbReference type="SMR" id="A0A0H2VHN1"/>
<keyword evidence="4" id="KW-0002">3D-structure</keyword>
<dbReference type="eggNOG" id="COG0456">
    <property type="taxonomic scope" value="Bacteria"/>
</dbReference>
<dbReference type="KEGG" id="sep:SE_1855"/>
<dbReference type="RefSeq" id="WP_002438495.1">
    <property type="nucleotide sequence ID" value="NC_004461.1"/>
</dbReference>
<dbReference type="HOGENOM" id="CLU_090585_0_0_9"/>
<dbReference type="CDD" id="cd04301">
    <property type="entry name" value="NAT_SF"/>
    <property type="match status" value="1"/>
</dbReference>
<proteinExistence type="evidence at protein level"/>
<evidence type="ECO:0007829" key="4">
    <source>
        <dbReference type="PDB" id="3FRM"/>
    </source>
</evidence>
<feature type="domain" description="N-acetyltransferase" evidence="1">
    <location>
        <begin position="116"/>
        <end position="251"/>
    </location>
</feature>
<name>A0A0H2VHN1_STAES</name>
<protein>
    <recommendedName>
        <fullName evidence="1">N-acetyltransferase domain-containing protein</fullName>
    </recommendedName>
</protein>